<evidence type="ECO:0000313" key="2">
    <source>
        <dbReference type="Proteomes" id="UP001276840"/>
    </source>
</evidence>
<dbReference type="EMBL" id="JAVIJF010000022">
    <property type="protein sequence ID" value="MDX8528014.1"/>
    <property type="molecule type" value="Genomic_DNA"/>
</dbReference>
<organism evidence="1 2">
    <name type="scientific">Mesorhizobium montanum</name>
    <dbReference type="NCBI Taxonomy" id="3072323"/>
    <lineage>
        <taxon>Bacteria</taxon>
        <taxon>Pseudomonadati</taxon>
        <taxon>Pseudomonadota</taxon>
        <taxon>Alphaproteobacteria</taxon>
        <taxon>Hyphomicrobiales</taxon>
        <taxon>Phyllobacteriaceae</taxon>
        <taxon>Mesorhizobium</taxon>
    </lineage>
</organism>
<keyword evidence="2" id="KW-1185">Reference proteome</keyword>
<reference evidence="1 2" key="1">
    <citation type="submission" date="2023-08" db="EMBL/GenBank/DDBJ databases">
        <title>Implementing the SeqCode for naming new Mesorhizobium species isolated from Vachellia karroo root nodules.</title>
        <authorList>
            <person name="Van Lill M."/>
        </authorList>
    </citation>
    <scope>NUCLEOTIDE SEQUENCE [LARGE SCALE GENOMIC DNA]</scope>
    <source>
        <strain evidence="1 2">MSK 1335</strain>
    </source>
</reference>
<proteinExistence type="predicted"/>
<accession>A0ABU4ZRH7</accession>
<dbReference type="RefSeq" id="WP_320235954.1">
    <property type="nucleotide sequence ID" value="NZ_JAVIJF010000022.1"/>
</dbReference>
<name>A0ABU4ZRH7_9HYPH</name>
<dbReference type="Proteomes" id="UP001276840">
    <property type="component" value="Unassembled WGS sequence"/>
</dbReference>
<protein>
    <submittedName>
        <fullName evidence="1">IS1 family transposase</fullName>
    </submittedName>
</protein>
<gene>
    <name evidence="1" type="ORF">RFM68_26390</name>
</gene>
<evidence type="ECO:0000313" key="1">
    <source>
        <dbReference type="EMBL" id="MDX8528014.1"/>
    </source>
</evidence>
<comment type="caution">
    <text evidence="1">The sequence shown here is derived from an EMBL/GenBank/DDBJ whole genome shotgun (WGS) entry which is preliminary data.</text>
</comment>
<sequence length="295" mass="33077">MNKLPLQTRVQILSMLCEGSSMRSISRVADVSINTVSKLLVDAGKFCADLHDREVRNVTSKRIQCDEIWSFVGAKAKNVSTMKQPVEGAGDVWTWTALDSDTKLIVSWLVGGRDGEYALAFMDDVKDRIANRVQLTTDGHRAYLNAVEEAFGADSDYAMLVKQYGEPESNKSPERRYSPAVCTGVKTRVEGNPEHVSTSHIERANLTMRMANRRFTRLTNAFSKKFDNHVHLVAIYTVWYNFIKMNKTSKMTPAMAAGVSQTLWSMEDLCEKMDAVAPKPGKRGLYKKHVAENSN</sequence>